<dbReference type="InterPro" id="IPR036045">
    <property type="entry name" value="Sec1-like_sf"/>
</dbReference>
<dbReference type="EMBL" id="LAVV01010059">
    <property type="protein sequence ID" value="KNZ49609.1"/>
    <property type="molecule type" value="Genomic_DNA"/>
</dbReference>
<protein>
    <submittedName>
        <fullName evidence="1">Uncharacterized protein</fullName>
    </submittedName>
</protein>
<dbReference type="STRING" id="27349.A0A0L6UM53"/>
<keyword evidence="2" id="KW-1185">Reference proteome</keyword>
<reference evidence="1 2" key="1">
    <citation type="submission" date="2015-08" db="EMBL/GenBank/DDBJ databases">
        <title>Next Generation Sequencing and Analysis of the Genome of Puccinia sorghi L Schw, the Causal Agent of Maize Common Rust.</title>
        <authorList>
            <person name="Rochi L."/>
            <person name="Burguener G."/>
            <person name="Darino M."/>
            <person name="Turjanski A."/>
            <person name="Kreff E."/>
            <person name="Dieguez M.J."/>
            <person name="Sacco F."/>
        </authorList>
    </citation>
    <scope>NUCLEOTIDE SEQUENCE [LARGE SCALE GENOMIC DNA]</scope>
    <source>
        <strain evidence="1 2">RO10H11247</strain>
    </source>
</reference>
<dbReference type="SUPFAM" id="SSF56815">
    <property type="entry name" value="Sec1/munc18-like (SM) proteins"/>
    <property type="match status" value="1"/>
</dbReference>
<proteinExistence type="predicted"/>
<evidence type="ECO:0000313" key="1">
    <source>
        <dbReference type="EMBL" id="KNZ49609.1"/>
    </source>
</evidence>
<evidence type="ECO:0000313" key="2">
    <source>
        <dbReference type="Proteomes" id="UP000037035"/>
    </source>
</evidence>
<comment type="caution">
    <text evidence="1">The sequence shown here is derived from an EMBL/GenBank/DDBJ whole genome shotgun (WGS) entry which is preliminary data.</text>
</comment>
<gene>
    <name evidence="1" type="ORF">VP01_4904g1</name>
</gene>
<dbReference type="AlphaFoldDB" id="A0A0L6UM53"/>
<organism evidence="1 2">
    <name type="scientific">Puccinia sorghi</name>
    <dbReference type="NCBI Taxonomy" id="27349"/>
    <lineage>
        <taxon>Eukaryota</taxon>
        <taxon>Fungi</taxon>
        <taxon>Dikarya</taxon>
        <taxon>Basidiomycota</taxon>
        <taxon>Pucciniomycotina</taxon>
        <taxon>Pucciniomycetes</taxon>
        <taxon>Pucciniales</taxon>
        <taxon>Pucciniaceae</taxon>
        <taxon>Puccinia</taxon>
    </lineage>
</organism>
<sequence>MRRQICCWNCWISSANADALICAYIPKLQRKKHCQDSRVTEEILGIGARCKTGVCAQQTPLLVIVFVLGGKTDKEVCSITLLNERLVLGQVFLGPGPQPQKGTRVILWSTCVHNSKLSILSPFSSKWQDVLMIGVDRVSGGKSDTDWE</sequence>
<name>A0A0L6UM53_9BASI</name>
<dbReference type="VEuPathDB" id="FungiDB:VP01_4904g1"/>
<dbReference type="Proteomes" id="UP000037035">
    <property type="component" value="Unassembled WGS sequence"/>
</dbReference>
<accession>A0A0L6UM53</accession>